<keyword evidence="2" id="KW-1185">Reference proteome</keyword>
<protein>
    <recommendedName>
        <fullName evidence="3">F-box domain-containing protein</fullName>
    </recommendedName>
</protein>
<dbReference type="OrthoDB" id="2757285at2759"/>
<comment type="caution">
    <text evidence="1">The sequence shown here is derived from an EMBL/GenBank/DDBJ whole genome shotgun (WGS) entry which is preliminary data.</text>
</comment>
<dbReference type="InterPro" id="IPR036047">
    <property type="entry name" value="F-box-like_dom_sf"/>
</dbReference>
<evidence type="ECO:0008006" key="3">
    <source>
        <dbReference type="Google" id="ProtNLM"/>
    </source>
</evidence>
<dbReference type="AlphaFoldDB" id="A0A1M2VZX5"/>
<evidence type="ECO:0000313" key="2">
    <source>
        <dbReference type="Proteomes" id="UP000184267"/>
    </source>
</evidence>
<dbReference type="SUPFAM" id="SSF81383">
    <property type="entry name" value="F-box domain"/>
    <property type="match status" value="1"/>
</dbReference>
<dbReference type="EMBL" id="MNAD01000428">
    <property type="protein sequence ID" value="OJT13080.1"/>
    <property type="molecule type" value="Genomic_DNA"/>
</dbReference>
<accession>A0A1M2VZX5</accession>
<organism evidence="1 2">
    <name type="scientific">Trametes pubescens</name>
    <name type="common">White-rot fungus</name>
    <dbReference type="NCBI Taxonomy" id="154538"/>
    <lineage>
        <taxon>Eukaryota</taxon>
        <taxon>Fungi</taxon>
        <taxon>Dikarya</taxon>
        <taxon>Basidiomycota</taxon>
        <taxon>Agaricomycotina</taxon>
        <taxon>Agaricomycetes</taxon>
        <taxon>Polyporales</taxon>
        <taxon>Polyporaceae</taxon>
        <taxon>Trametes</taxon>
    </lineage>
</organism>
<proteinExistence type="predicted"/>
<dbReference type="Proteomes" id="UP000184267">
    <property type="component" value="Unassembled WGS sequence"/>
</dbReference>
<name>A0A1M2VZX5_TRAPU</name>
<sequence>MATDNPLQIDSFCTLPQDIHFKILCELDLESLLRCKQVKLHMYQYLELGIEPDDVHSQGMPHDGRPHPGSCSAVQDQALAGRYGRRNWFPHGPSSRSAHPEFGRIHAAKAESFGKLCPSNAAPPPVRKLSVTGGILPYIQDGHFVLWQPGSALRGVEEITIVLSSTVLKANTIKPHLISGCVVDASQDLLAVTTE</sequence>
<reference evidence="1 2" key="1">
    <citation type="submission" date="2016-10" db="EMBL/GenBank/DDBJ databases">
        <title>Genome sequence of the basidiomycete white-rot fungus Trametes pubescens.</title>
        <authorList>
            <person name="Makela M.R."/>
            <person name="Granchi Z."/>
            <person name="Peng M."/>
            <person name="De Vries R.P."/>
            <person name="Grigoriev I."/>
            <person name="Riley R."/>
            <person name="Hilden K."/>
        </authorList>
    </citation>
    <scope>NUCLEOTIDE SEQUENCE [LARGE SCALE GENOMIC DNA]</scope>
    <source>
        <strain evidence="1 2">FBCC735</strain>
    </source>
</reference>
<gene>
    <name evidence="1" type="ORF">TRAPUB_10350</name>
</gene>
<evidence type="ECO:0000313" key="1">
    <source>
        <dbReference type="EMBL" id="OJT13080.1"/>
    </source>
</evidence>